<evidence type="ECO:0000313" key="3">
    <source>
        <dbReference type="Proteomes" id="UP000198565"/>
    </source>
</evidence>
<sequence length="106" mass="12188">MLTILAYSSLITAFVSFILAVGGKHYYYWISAVGMYIFSFLAGFSIGQLTVGLTFIPIVLAIGYTFDWIKNKVHYLFFVCSGVIIGFIMVFFVDDQWVFFPFWIFN</sequence>
<reference evidence="3" key="1">
    <citation type="submission" date="2016-10" db="EMBL/GenBank/DDBJ databases">
        <authorList>
            <person name="Varghese N."/>
            <person name="Submissions S."/>
        </authorList>
    </citation>
    <scope>NUCLEOTIDE SEQUENCE [LARGE SCALE GENOMIC DNA]</scope>
    <source>
        <strain evidence="3">CGMCC 1.4250</strain>
    </source>
</reference>
<dbReference type="OrthoDB" id="2680468at2"/>
<dbReference type="AlphaFoldDB" id="A0A1I4LMC7"/>
<keyword evidence="3" id="KW-1185">Reference proteome</keyword>
<feature type="transmembrane region" description="Helical" evidence="1">
    <location>
        <begin position="75"/>
        <end position="93"/>
    </location>
</feature>
<evidence type="ECO:0000313" key="2">
    <source>
        <dbReference type="EMBL" id="SFL91996.1"/>
    </source>
</evidence>
<name>A0A1I4LMC7_9BACI</name>
<gene>
    <name evidence="2" type="ORF">SAMN04487943_10594</name>
</gene>
<keyword evidence="1" id="KW-0812">Transmembrane</keyword>
<protein>
    <submittedName>
        <fullName evidence="2">Uncharacterized protein</fullName>
    </submittedName>
</protein>
<proteinExistence type="predicted"/>
<keyword evidence="1" id="KW-1133">Transmembrane helix</keyword>
<dbReference type="Proteomes" id="UP000198565">
    <property type="component" value="Unassembled WGS sequence"/>
</dbReference>
<feature type="transmembrane region" description="Helical" evidence="1">
    <location>
        <begin position="36"/>
        <end position="63"/>
    </location>
</feature>
<accession>A0A1I4LMC7</accession>
<dbReference type="STRING" id="334253.SAMN04487943_10594"/>
<evidence type="ECO:0000256" key="1">
    <source>
        <dbReference type="SAM" id="Phobius"/>
    </source>
</evidence>
<keyword evidence="1" id="KW-0472">Membrane</keyword>
<organism evidence="2 3">
    <name type="scientific">Gracilibacillus orientalis</name>
    <dbReference type="NCBI Taxonomy" id="334253"/>
    <lineage>
        <taxon>Bacteria</taxon>
        <taxon>Bacillati</taxon>
        <taxon>Bacillota</taxon>
        <taxon>Bacilli</taxon>
        <taxon>Bacillales</taxon>
        <taxon>Bacillaceae</taxon>
        <taxon>Gracilibacillus</taxon>
    </lineage>
</organism>
<dbReference type="EMBL" id="FOTR01000005">
    <property type="protein sequence ID" value="SFL91996.1"/>
    <property type="molecule type" value="Genomic_DNA"/>
</dbReference>